<proteinExistence type="predicted"/>
<accession>M0P7J5</accession>
<dbReference type="EMBL" id="AOJI01000029">
    <property type="protein sequence ID" value="EMA66127.1"/>
    <property type="molecule type" value="Genomic_DNA"/>
</dbReference>
<dbReference type="Pfam" id="PF25921">
    <property type="entry name" value="DUF7967"/>
    <property type="match status" value="1"/>
</dbReference>
<reference evidence="2 3" key="1">
    <citation type="journal article" date="2014" name="PLoS Genet.">
        <title>Phylogenetically driven sequencing of extremely halophilic archaea reveals strategies for static and dynamic osmo-response.</title>
        <authorList>
            <person name="Becker E.A."/>
            <person name="Seitzer P.M."/>
            <person name="Tritt A."/>
            <person name="Larsen D."/>
            <person name="Krusor M."/>
            <person name="Yao A.I."/>
            <person name="Wu D."/>
            <person name="Madern D."/>
            <person name="Eisen J.A."/>
            <person name="Darling A.E."/>
            <person name="Facciotti M.T."/>
        </authorList>
    </citation>
    <scope>NUCLEOTIDE SEQUENCE [LARGE SCALE GENOMIC DNA]</scope>
    <source>
        <strain evidence="2 3">JCM 13560</strain>
    </source>
</reference>
<evidence type="ECO:0000259" key="1">
    <source>
        <dbReference type="Pfam" id="PF25921"/>
    </source>
</evidence>
<gene>
    <name evidence="2" type="ORF">C461_13183</name>
</gene>
<sequence length="84" mass="9320">MTRVWLVDRQFDSKGLVRLTYATEDGERMHTKELAEQRLVTGNGITAGRDVDDTALGESPADDIERFAAEASRMAAEHDPDDVV</sequence>
<dbReference type="STRING" id="1230454.C461_13183"/>
<keyword evidence="3" id="KW-1185">Reference proteome</keyword>
<comment type="caution">
    <text evidence="2">The sequence shown here is derived from an EMBL/GenBank/DDBJ whole genome shotgun (WGS) entry which is preliminary data.</text>
</comment>
<organism evidence="2 3">
    <name type="scientific">Halorubrum aidingense JCM 13560</name>
    <dbReference type="NCBI Taxonomy" id="1230454"/>
    <lineage>
        <taxon>Archaea</taxon>
        <taxon>Methanobacteriati</taxon>
        <taxon>Methanobacteriota</taxon>
        <taxon>Stenosarchaea group</taxon>
        <taxon>Halobacteria</taxon>
        <taxon>Halobacteriales</taxon>
        <taxon>Haloferacaceae</taxon>
        <taxon>Halorubrum</taxon>
    </lineage>
</organism>
<dbReference type="OrthoDB" id="156620at2157"/>
<name>M0P7J5_9EURY</name>
<evidence type="ECO:0000313" key="2">
    <source>
        <dbReference type="EMBL" id="EMA66127.1"/>
    </source>
</evidence>
<dbReference type="InterPro" id="IPR058273">
    <property type="entry name" value="DUF7967"/>
</dbReference>
<dbReference type="AlphaFoldDB" id="M0P7J5"/>
<dbReference type="RefSeq" id="WP_008001964.1">
    <property type="nucleotide sequence ID" value="NZ_AOJI01000029.1"/>
</dbReference>
<evidence type="ECO:0000313" key="3">
    <source>
        <dbReference type="Proteomes" id="UP000011575"/>
    </source>
</evidence>
<dbReference type="PATRIC" id="fig|1230454.4.peg.2648"/>
<feature type="domain" description="DUF7967" evidence="1">
    <location>
        <begin position="2"/>
        <end position="84"/>
    </location>
</feature>
<protein>
    <recommendedName>
        <fullName evidence="1">DUF7967 domain-containing protein</fullName>
    </recommendedName>
</protein>
<dbReference type="Proteomes" id="UP000011575">
    <property type="component" value="Unassembled WGS sequence"/>
</dbReference>